<dbReference type="PANTHER" id="PTHR45138">
    <property type="entry name" value="REGULATORY COMPONENTS OF SENSORY TRANSDUCTION SYSTEM"/>
    <property type="match status" value="1"/>
</dbReference>
<keyword evidence="4 6" id="KW-1133">Transmembrane helix</keyword>
<keyword evidence="9" id="KW-1185">Reference proteome</keyword>
<dbReference type="InterPro" id="IPR029787">
    <property type="entry name" value="Nucleotide_cyclase"/>
</dbReference>
<dbReference type="RefSeq" id="WP_076173578.1">
    <property type="nucleotide sequence ID" value="NZ_MRTP01000009.1"/>
</dbReference>
<name>A0A1R1EIE2_9BACL</name>
<keyword evidence="5 6" id="KW-0472">Membrane</keyword>
<evidence type="ECO:0000256" key="1">
    <source>
        <dbReference type="ARBA" id="ARBA00004651"/>
    </source>
</evidence>
<dbReference type="NCBIfam" id="TIGR00254">
    <property type="entry name" value="GGDEF"/>
    <property type="match status" value="1"/>
</dbReference>
<dbReference type="SMART" id="SM00267">
    <property type="entry name" value="GGDEF"/>
    <property type="match status" value="1"/>
</dbReference>
<proteinExistence type="predicted"/>
<dbReference type="GO" id="GO:0005886">
    <property type="term" value="C:plasma membrane"/>
    <property type="evidence" value="ECO:0007669"/>
    <property type="project" value="UniProtKB-SubCell"/>
</dbReference>
<evidence type="ECO:0000256" key="4">
    <source>
        <dbReference type="ARBA" id="ARBA00022989"/>
    </source>
</evidence>
<dbReference type="InterPro" id="IPR050469">
    <property type="entry name" value="Diguanylate_Cyclase"/>
</dbReference>
<dbReference type="EMBL" id="MRTP01000009">
    <property type="protein sequence ID" value="OMF51577.1"/>
    <property type="molecule type" value="Genomic_DNA"/>
</dbReference>
<evidence type="ECO:0000256" key="3">
    <source>
        <dbReference type="ARBA" id="ARBA00022692"/>
    </source>
</evidence>
<evidence type="ECO:0000259" key="7">
    <source>
        <dbReference type="PROSITE" id="PS50887"/>
    </source>
</evidence>
<dbReference type="Pfam" id="PF02743">
    <property type="entry name" value="dCache_1"/>
    <property type="match status" value="1"/>
</dbReference>
<organism evidence="8 9">
    <name type="scientific">Paenibacillus rhizosphaerae</name>
    <dbReference type="NCBI Taxonomy" id="297318"/>
    <lineage>
        <taxon>Bacteria</taxon>
        <taxon>Bacillati</taxon>
        <taxon>Bacillota</taxon>
        <taxon>Bacilli</taxon>
        <taxon>Bacillales</taxon>
        <taxon>Paenibacillaceae</taxon>
        <taxon>Paenibacillus</taxon>
    </lineage>
</organism>
<keyword evidence="3 6" id="KW-0812">Transmembrane</keyword>
<dbReference type="PANTHER" id="PTHR45138:SF9">
    <property type="entry name" value="DIGUANYLATE CYCLASE DGCM-RELATED"/>
    <property type="match status" value="1"/>
</dbReference>
<accession>A0A1R1EIE2</accession>
<dbReference type="PROSITE" id="PS50887">
    <property type="entry name" value="GGDEF"/>
    <property type="match status" value="1"/>
</dbReference>
<keyword evidence="2" id="KW-1003">Cell membrane</keyword>
<dbReference type="GO" id="GO:0052621">
    <property type="term" value="F:diguanylate cyclase activity"/>
    <property type="evidence" value="ECO:0007669"/>
    <property type="project" value="TreeGrafter"/>
</dbReference>
<dbReference type="GO" id="GO:0043709">
    <property type="term" value="P:cell adhesion involved in single-species biofilm formation"/>
    <property type="evidence" value="ECO:0007669"/>
    <property type="project" value="TreeGrafter"/>
</dbReference>
<evidence type="ECO:0000256" key="2">
    <source>
        <dbReference type="ARBA" id="ARBA00022475"/>
    </source>
</evidence>
<feature type="domain" description="GGDEF" evidence="7">
    <location>
        <begin position="392"/>
        <end position="522"/>
    </location>
</feature>
<dbReference type="InterPro" id="IPR043128">
    <property type="entry name" value="Rev_trsase/Diguanyl_cyclase"/>
</dbReference>
<dbReference type="CDD" id="cd01949">
    <property type="entry name" value="GGDEF"/>
    <property type="match status" value="1"/>
</dbReference>
<dbReference type="InterPro" id="IPR033479">
    <property type="entry name" value="dCache_1"/>
</dbReference>
<comment type="caution">
    <text evidence="8">The sequence shown here is derived from an EMBL/GenBank/DDBJ whole genome shotgun (WGS) entry which is preliminary data.</text>
</comment>
<dbReference type="CDD" id="cd18773">
    <property type="entry name" value="PDC1_HK_sensor"/>
    <property type="match status" value="1"/>
</dbReference>
<gene>
    <name evidence="8" type="ORF">BK138_25275</name>
</gene>
<sequence length="532" mass="58858">MKYLIQKGFTLRFTISLLVIIAILLTMLTSITSAVQVNRATLIGNYLQNNEQYAKKLASNTNELLVTMQQNINAIAKISGRSQEMDAQLFDDLFQENTQYFNSIVVADADRIVRALSPHTIGIEVGDQLTSAQSKMAVSLKAPFISNPYRATTGRYIILISAPIVDASGAYQGFVGGTIYLEDKNVLSTMLKEHFFGNGSYVYVVEKNGAIIFHPDKQRIGKSVISNPVVKNVLMKKSGSQRVTNSEGGQFFAGYAYEPSSSWGIISQTPTSVIDKPLHDLIKRVLLASLPFLLLILILGWWVASRIAKPLNTLAQFSDQATLGSARPQNVPDIKSAYYEVRLLSQSVKIAFQHLNQDLTQLRNEAGVDELTGLANRRTLDTVLQQWTEYHVPFAVILIDIDHFKGVNDTYGHVLGDQVLKHLAQLMRNVSLEGDLCFRYGGEEFGILVQRSGPREAGVVAERLRKEMERTVNPIGVPVTISAGVAAYPEHGRSPRDLILKADEALYRSKTGGRNRVTLSGEAEVKQVRSGR</sequence>
<evidence type="ECO:0000313" key="8">
    <source>
        <dbReference type="EMBL" id="OMF51577.1"/>
    </source>
</evidence>
<dbReference type="SUPFAM" id="SSF55073">
    <property type="entry name" value="Nucleotide cyclase"/>
    <property type="match status" value="1"/>
</dbReference>
<dbReference type="Gene3D" id="3.30.70.270">
    <property type="match status" value="1"/>
</dbReference>
<dbReference type="Gene3D" id="6.10.340.10">
    <property type="match status" value="1"/>
</dbReference>
<dbReference type="FunFam" id="3.30.70.270:FF:000001">
    <property type="entry name" value="Diguanylate cyclase domain protein"/>
    <property type="match status" value="1"/>
</dbReference>
<dbReference type="SUPFAM" id="SSF103190">
    <property type="entry name" value="Sensory domain-like"/>
    <property type="match status" value="1"/>
</dbReference>
<comment type="subcellular location">
    <subcellularLocation>
        <location evidence="1">Cell membrane</location>
        <topology evidence="1">Multi-pass membrane protein</topology>
    </subcellularLocation>
</comment>
<evidence type="ECO:0000256" key="6">
    <source>
        <dbReference type="SAM" id="Phobius"/>
    </source>
</evidence>
<dbReference type="InterPro" id="IPR000160">
    <property type="entry name" value="GGDEF_dom"/>
</dbReference>
<reference evidence="8 9" key="1">
    <citation type="submission" date="2016-11" db="EMBL/GenBank/DDBJ databases">
        <title>Paenibacillus species isolates.</title>
        <authorList>
            <person name="Beno S.M."/>
        </authorList>
    </citation>
    <scope>NUCLEOTIDE SEQUENCE [LARGE SCALE GENOMIC DNA]</scope>
    <source>
        <strain evidence="8 9">FSL R5-0378</strain>
    </source>
</reference>
<dbReference type="STRING" id="297318.BK138_25275"/>
<protein>
    <recommendedName>
        <fullName evidence="7">GGDEF domain-containing protein</fullName>
    </recommendedName>
</protein>
<feature type="transmembrane region" description="Helical" evidence="6">
    <location>
        <begin position="285"/>
        <end position="304"/>
    </location>
</feature>
<dbReference type="Gene3D" id="3.30.450.20">
    <property type="entry name" value="PAS domain"/>
    <property type="match status" value="1"/>
</dbReference>
<dbReference type="InterPro" id="IPR029151">
    <property type="entry name" value="Sensor-like_sf"/>
</dbReference>
<dbReference type="GO" id="GO:1902201">
    <property type="term" value="P:negative regulation of bacterial-type flagellum-dependent cell motility"/>
    <property type="evidence" value="ECO:0007669"/>
    <property type="project" value="TreeGrafter"/>
</dbReference>
<dbReference type="Pfam" id="PF00990">
    <property type="entry name" value="GGDEF"/>
    <property type="match status" value="1"/>
</dbReference>
<dbReference type="Proteomes" id="UP000187172">
    <property type="component" value="Unassembled WGS sequence"/>
</dbReference>
<dbReference type="CDD" id="cd12912">
    <property type="entry name" value="PDC2_MCP_like"/>
    <property type="match status" value="1"/>
</dbReference>
<evidence type="ECO:0000256" key="5">
    <source>
        <dbReference type="ARBA" id="ARBA00023136"/>
    </source>
</evidence>
<dbReference type="AlphaFoldDB" id="A0A1R1EIE2"/>
<evidence type="ECO:0000313" key="9">
    <source>
        <dbReference type="Proteomes" id="UP000187172"/>
    </source>
</evidence>